<dbReference type="EMBL" id="JABSTV010001253">
    <property type="protein sequence ID" value="KAH7943834.1"/>
    <property type="molecule type" value="Genomic_DNA"/>
</dbReference>
<proteinExistence type="predicted"/>
<dbReference type="AlphaFoldDB" id="A0A9D4PJ87"/>
<sequence length="65" mass="7573">MNAVKADFGEDVTIKACFFHLCQSTWRKIQDLRLTTLYRQDQEFRTSMGMVDALAFLPPDDVEEE</sequence>
<dbReference type="EMBL" id="JABSTV010001253">
    <property type="protein sequence ID" value="KAH7943468.1"/>
    <property type="molecule type" value="Genomic_DNA"/>
</dbReference>
<reference evidence="2" key="2">
    <citation type="submission" date="2021-09" db="EMBL/GenBank/DDBJ databases">
        <authorList>
            <person name="Jia N."/>
            <person name="Wang J."/>
            <person name="Shi W."/>
            <person name="Du L."/>
            <person name="Sun Y."/>
            <person name="Zhan W."/>
            <person name="Jiang J."/>
            <person name="Wang Q."/>
            <person name="Zhang B."/>
            <person name="Ji P."/>
            <person name="Sakyi L.B."/>
            <person name="Cui X."/>
            <person name="Yuan T."/>
            <person name="Jiang B."/>
            <person name="Yang W."/>
            <person name="Lam T.T.-Y."/>
            <person name="Chang Q."/>
            <person name="Ding S."/>
            <person name="Wang X."/>
            <person name="Zhu J."/>
            <person name="Ruan X."/>
            <person name="Zhao L."/>
            <person name="Wei J."/>
            <person name="Que T."/>
            <person name="Du C."/>
            <person name="Cheng J."/>
            <person name="Dai P."/>
            <person name="Han X."/>
            <person name="Huang E."/>
            <person name="Gao Y."/>
            <person name="Liu J."/>
            <person name="Shao H."/>
            <person name="Ye R."/>
            <person name="Li L."/>
            <person name="Wei W."/>
            <person name="Wang X."/>
            <person name="Wang C."/>
            <person name="Huo Q."/>
            <person name="Li W."/>
            <person name="Guo W."/>
            <person name="Chen H."/>
            <person name="Chen S."/>
            <person name="Zhou L."/>
            <person name="Zhou L."/>
            <person name="Ni X."/>
            <person name="Tian J."/>
            <person name="Zhou Y."/>
            <person name="Sheng Y."/>
            <person name="Liu T."/>
            <person name="Pan Y."/>
            <person name="Xia L."/>
            <person name="Li J."/>
            <person name="Zhao F."/>
            <person name="Cao W."/>
        </authorList>
    </citation>
    <scope>NUCLEOTIDE SEQUENCE</scope>
    <source>
        <strain evidence="2">Rsan-2018</strain>
        <tissue evidence="2">Larvae</tissue>
    </source>
</reference>
<reference evidence="2" key="1">
    <citation type="journal article" date="2020" name="Cell">
        <title>Large-Scale Comparative Analyses of Tick Genomes Elucidate Their Genetic Diversity and Vector Capacities.</title>
        <authorList>
            <consortium name="Tick Genome and Microbiome Consortium (TIGMIC)"/>
            <person name="Jia N."/>
            <person name="Wang J."/>
            <person name="Shi W."/>
            <person name="Du L."/>
            <person name="Sun Y."/>
            <person name="Zhan W."/>
            <person name="Jiang J.F."/>
            <person name="Wang Q."/>
            <person name="Zhang B."/>
            <person name="Ji P."/>
            <person name="Bell-Sakyi L."/>
            <person name="Cui X.M."/>
            <person name="Yuan T.T."/>
            <person name="Jiang B.G."/>
            <person name="Yang W.F."/>
            <person name="Lam T.T."/>
            <person name="Chang Q.C."/>
            <person name="Ding S.J."/>
            <person name="Wang X.J."/>
            <person name="Zhu J.G."/>
            <person name="Ruan X.D."/>
            <person name="Zhao L."/>
            <person name="Wei J.T."/>
            <person name="Ye R.Z."/>
            <person name="Que T.C."/>
            <person name="Du C.H."/>
            <person name="Zhou Y.H."/>
            <person name="Cheng J.X."/>
            <person name="Dai P.F."/>
            <person name="Guo W.B."/>
            <person name="Han X.H."/>
            <person name="Huang E.J."/>
            <person name="Li L.F."/>
            <person name="Wei W."/>
            <person name="Gao Y.C."/>
            <person name="Liu J.Z."/>
            <person name="Shao H.Z."/>
            <person name="Wang X."/>
            <person name="Wang C.C."/>
            <person name="Yang T.C."/>
            <person name="Huo Q.B."/>
            <person name="Li W."/>
            <person name="Chen H.Y."/>
            <person name="Chen S.E."/>
            <person name="Zhou L.G."/>
            <person name="Ni X.B."/>
            <person name="Tian J.H."/>
            <person name="Sheng Y."/>
            <person name="Liu T."/>
            <person name="Pan Y.S."/>
            <person name="Xia L.Y."/>
            <person name="Li J."/>
            <person name="Zhao F."/>
            <person name="Cao W.C."/>
        </authorList>
    </citation>
    <scope>NUCLEOTIDE SEQUENCE</scope>
    <source>
        <strain evidence="2">Rsan-2018</strain>
    </source>
</reference>
<gene>
    <name evidence="1" type="ORF">HPB52_008753</name>
    <name evidence="2" type="ORF">HPB52_011957</name>
</gene>
<accession>A0A9D4PJ87</accession>
<evidence type="ECO:0000313" key="3">
    <source>
        <dbReference type="Proteomes" id="UP000821837"/>
    </source>
</evidence>
<dbReference type="VEuPathDB" id="VectorBase:RSAN_028688"/>
<name>A0A9D4PJ87_RHISA</name>
<keyword evidence="3" id="KW-1185">Reference proteome</keyword>
<comment type="caution">
    <text evidence="2">The sequence shown here is derived from an EMBL/GenBank/DDBJ whole genome shotgun (WGS) entry which is preliminary data.</text>
</comment>
<evidence type="ECO:0000313" key="1">
    <source>
        <dbReference type="EMBL" id="KAH7943468.1"/>
    </source>
</evidence>
<dbReference type="Proteomes" id="UP000821837">
    <property type="component" value="Unassembled WGS sequence"/>
</dbReference>
<evidence type="ECO:0008006" key="4">
    <source>
        <dbReference type="Google" id="ProtNLM"/>
    </source>
</evidence>
<organism evidence="2 3">
    <name type="scientific">Rhipicephalus sanguineus</name>
    <name type="common">Brown dog tick</name>
    <name type="synonym">Ixodes sanguineus</name>
    <dbReference type="NCBI Taxonomy" id="34632"/>
    <lineage>
        <taxon>Eukaryota</taxon>
        <taxon>Metazoa</taxon>
        <taxon>Ecdysozoa</taxon>
        <taxon>Arthropoda</taxon>
        <taxon>Chelicerata</taxon>
        <taxon>Arachnida</taxon>
        <taxon>Acari</taxon>
        <taxon>Parasitiformes</taxon>
        <taxon>Ixodida</taxon>
        <taxon>Ixodoidea</taxon>
        <taxon>Ixodidae</taxon>
        <taxon>Rhipicephalinae</taxon>
        <taxon>Rhipicephalus</taxon>
        <taxon>Rhipicephalus</taxon>
    </lineage>
</organism>
<evidence type="ECO:0000313" key="2">
    <source>
        <dbReference type="EMBL" id="KAH7943834.1"/>
    </source>
</evidence>
<protein>
    <recommendedName>
        <fullName evidence="4">MULE transposase domain-containing protein</fullName>
    </recommendedName>
</protein>